<accession>A0A918WPB1</accession>
<evidence type="ECO:0000256" key="1">
    <source>
        <dbReference type="SAM" id="SignalP"/>
    </source>
</evidence>
<protein>
    <recommendedName>
        <fullName evidence="4">Entericidin EcnAB</fullName>
    </recommendedName>
</protein>
<evidence type="ECO:0000313" key="3">
    <source>
        <dbReference type="Proteomes" id="UP000644507"/>
    </source>
</evidence>
<proteinExistence type="predicted"/>
<dbReference type="Proteomes" id="UP000644507">
    <property type="component" value="Unassembled WGS sequence"/>
</dbReference>
<keyword evidence="1" id="KW-0732">Signal</keyword>
<reference evidence="2" key="2">
    <citation type="submission" date="2020-09" db="EMBL/GenBank/DDBJ databases">
        <authorList>
            <person name="Sun Q."/>
            <person name="Kim S."/>
        </authorList>
    </citation>
    <scope>NUCLEOTIDE SEQUENCE</scope>
    <source>
        <strain evidence="2">KCTC 12988</strain>
    </source>
</reference>
<feature type="signal peptide" evidence="1">
    <location>
        <begin position="1"/>
        <end position="17"/>
    </location>
</feature>
<evidence type="ECO:0008006" key="4">
    <source>
        <dbReference type="Google" id="ProtNLM"/>
    </source>
</evidence>
<feature type="chain" id="PRO_5037093627" description="Entericidin EcnAB" evidence="1">
    <location>
        <begin position="18"/>
        <end position="72"/>
    </location>
</feature>
<comment type="caution">
    <text evidence="2">The sequence shown here is derived from an EMBL/GenBank/DDBJ whole genome shotgun (WGS) entry which is preliminary data.</text>
</comment>
<dbReference type="EMBL" id="BMXI01000014">
    <property type="protein sequence ID" value="GHC61559.1"/>
    <property type="molecule type" value="Genomic_DNA"/>
</dbReference>
<organism evidence="2 3">
    <name type="scientific">Roseibacillus persicicus</name>
    <dbReference type="NCBI Taxonomy" id="454148"/>
    <lineage>
        <taxon>Bacteria</taxon>
        <taxon>Pseudomonadati</taxon>
        <taxon>Verrucomicrobiota</taxon>
        <taxon>Verrucomicrobiia</taxon>
        <taxon>Verrucomicrobiales</taxon>
        <taxon>Verrucomicrobiaceae</taxon>
        <taxon>Roseibacillus</taxon>
    </lineage>
</organism>
<keyword evidence="3" id="KW-1185">Reference proteome</keyword>
<name>A0A918WPB1_9BACT</name>
<dbReference type="PROSITE" id="PS51257">
    <property type="entry name" value="PROKAR_LIPOPROTEIN"/>
    <property type="match status" value="1"/>
</dbReference>
<gene>
    <name evidence="2" type="ORF">GCM10007100_31150</name>
</gene>
<evidence type="ECO:0000313" key="2">
    <source>
        <dbReference type="EMBL" id="GHC61559.1"/>
    </source>
</evidence>
<reference evidence="2" key="1">
    <citation type="journal article" date="2014" name="Int. J. Syst. Evol. Microbiol.">
        <title>Complete genome sequence of Corynebacterium casei LMG S-19264T (=DSM 44701T), isolated from a smear-ripened cheese.</title>
        <authorList>
            <consortium name="US DOE Joint Genome Institute (JGI-PGF)"/>
            <person name="Walter F."/>
            <person name="Albersmeier A."/>
            <person name="Kalinowski J."/>
            <person name="Ruckert C."/>
        </authorList>
    </citation>
    <scope>NUCLEOTIDE SEQUENCE</scope>
    <source>
        <strain evidence="2">KCTC 12988</strain>
    </source>
</reference>
<dbReference type="AlphaFoldDB" id="A0A918WPB1"/>
<dbReference type="RefSeq" id="WP_189571888.1">
    <property type="nucleotide sequence ID" value="NZ_BMXI01000014.1"/>
</dbReference>
<sequence length="72" mass="6809">MKLITISSLAVIGFALASCNTARSVGDAAGGAVKATGSAVGSVAEGTVDTTKKVGGAIKEDASAAGRVVTGN</sequence>